<dbReference type="Pfam" id="PF12796">
    <property type="entry name" value="Ank_2"/>
    <property type="match status" value="4"/>
</dbReference>
<feature type="repeat" description="ANK" evidence="3">
    <location>
        <begin position="141"/>
        <end position="173"/>
    </location>
</feature>
<dbReference type="AlphaFoldDB" id="A0A9U8E4Z8"/>
<dbReference type="KEGG" id="bgt:106060257"/>
<dbReference type="SMART" id="SM00248">
    <property type="entry name" value="ANK"/>
    <property type="match status" value="12"/>
</dbReference>
<dbReference type="Gene3D" id="1.25.40.20">
    <property type="entry name" value="Ankyrin repeat-containing domain"/>
    <property type="match status" value="5"/>
</dbReference>
<dbReference type="InterPro" id="IPR002110">
    <property type="entry name" value="Ankyrin_rpt"/>
</dbReference>
<sequence length="890" mass="98549">METKNAVQLNDTIFFKTIASGSIAKIHKLLRLCDQKTTHFSSHALNWAVFEACNIGYNHLLQFVLQDGTRLEIRDDNGNSPLMICSAKGFPGIVGKLLRLGADVNAKNSNGDTPLMLATSREVIELLLQNRRLHLDEQNSTGNTALMSAIETTHLQKVKLLINAGANPNRQVGECPQSSSFSLSGFLINNEGESAFDVSKRMGFGKLLEFLNRAKLVNLNPLQLAAVKNDFDSCITLLKYKLCDREETQNLRPDILCYVLKHIQQRDAILSSDIEFVRELCRLGMDVNRCQCCAKSLIELVLNIGSYKLAKILCAYGATVTHDDLVSAVKGQHLQMLQLLLNHGAPVNKYHHRGYVTYKDSALDAALESSFTSAASVLLDHGAELEADCAVTQALRSKNTKTLNFLLTECGEETRAEIATPETLIQAVKLGDIQLIQLLLDAGAYIDGVHDDKTPLMSAVHIEVIEFLLSKGADVNFTTSTTAIINALFGDYFNDINLTFRPKLNSNEMDQHIIHVIEVFLKNGANLEDNDYHGNTALIKSAQGSFSIEVLKYLLDKGADVNQKDCLGLTALHNAATESHKLDFVEVLLEYNVPVNLKSNEGLTPLHQAVRDVNTVRFFLENQANVNADDFYGDTPLSLASASHGDLWEVVQLLIASGSDINNRNTSGMSPVWLAAQNYNLKCLQLLIDAKADLGPNYQQKKSSLSIHGASVEFVKRDIIHRLIAAGSDGTLIQRLIKIGFCPTDILLKSTIFGWPKTSVSPLAVSLILDSVDIARFFIDNWYLTKSDINILSRNKKILSCSQLRETRALPYLEEVSRQPMRLELLCFITVSSALGSDRGRRQRILNSKLPVLFQDKLLFSKLEVKVLEAVAGGGIFFLYELKKNKILTC</sequence>
<feature type="repeat" description="ANK" evidence="3">
    <location>
        <begin position="632"/>
        <end position="666"/>
    </location>
</feature>
<dbReference type="PROSITE" id="PS50297">
    <property type="entry name" value="ANK_REP_REGION"/>
    <property type="match status" value="5"/>
</dbReference>
<keyword evidence="2 3" id="KW-0040">ANK repeat</keyword>
<dbReference type="Proteomes" id="UP001165740">
    <property type="component" value="Chromosome 7"/>
</dbReference>
<dbReference type="RefSeq" id="XP_013073518.2">
    <property type="nucleotide sequence ID" value="XM_013218064.2"/>
</dbReference>
<protein>
    <submittedName>
        <fullName evidence="5">Serine/threonine-protein phosphatase 6 regulatory ankyrin repeat subunit A-like</fullName>
    </submittedName>
</protein>
<dbReference type="PROSITE" id="PS50088">
    <property type="entry name" value="ANK_REPEAT"/>
    <property type="match status" value="5"/>
</dbReference>
<gene>
    <name evidence="5" type="primary">LOC106060257</name>
</gene>
<accession>A0A9U8E4Z8</accession>
<evidence type="ECO:0000313" key="5">
    <source>
        <dbReference type="RefSeq" id="XP_013073518.2"/>
    </source>
</evidence>
<feature type="repeat" description="ANK" evidence="3">
    <location>
        <begin position="567"/>
        <end position="600"/>
    </location>
</feature>
<evidence type="ECO:0000256" key="1">
    <source>
        <dbReference type="ARBA" id="ARBA00022737"/>
    </source>
</evidence>
<proteinExistence type="predicted"/>
<keyword evidence="1" id="KW-0677">Repeat</keyword>
<feature type="repeat" description="ANK" evidence="3">
    <location>
        <begin position="533"/>
        <end position="566"/>
    </location>
</feature>
<organism evidence="4 5">
    <name type="scientific">Biomphalaria glabrata</name>
    <name type="common">Bloodfluke planorb</name>
    <name type="synonym">Freshwater snail</name>
    <dbReference type="NCBI Taxonomy" id="6526"/>
    <lineage>
        <taxon>Eukaryota</taxon>
        <taxon>Metazoa</taxon>
        <taxon>Spiralia</taxon>
        <taxon>Lophotrochozoa</taxon>
        <taxon>Mollusca</taxon>
        <taxon>Gastropoda</taxon>
        <taxon>Heterobranchia</taxon>
        <taxon>Euthyneura</taxon>
        <taxon>Panpulmonata</taxon>
        <taxon>Hygrophila</taxon>
        <taxon>Lymnaeoidea</taxon>
        <taxon>Planorbidae</taxon>
        <taxon>Biomphalaria</taxon>
    </lineage>
</organism>
<dbReference type="PANTHER" id="PTHR24173">
    <property type="entry name" value="ANKYRIN REPEAT CONTAINING"/>
    <property type="match status" value="1"/>
</dbReference>
<dbReference type="GeneID" id="106060257"/>
<keyword evidence="4" id="KW-1185">Reference proteome</keyword>
<dbReference type="SUPFAM" id="SSF48403">
    <property type="entry name" value="Ankyrin repeat"/>
    <property type="match status" value="2"/>
</dbReference>
<dbReference type="OrthoDB" id="6120426at2759"/>
<dbReference type="InterPro" id="IPR036770">
    <property type="entry name" value="Ankyrin_rpt-contain_sf"/>
</dbReference>
<evidence type="ECO:0000313" key="4">
    <source>
        <dbReference type="Proteomes" id="UP001165740"/>
    </source>
</evidence>
<evidence type="ECO:0000256" key="2">
    <source>
        <dbReference type="ARBA" id="ARBA00023043"/>
    </source>
</evidence>
<reference evidence="5" key="1">
    <citation type="submission" date="2025-08" db="UniProtKB">
        <authorList>
            <consortium name="RefSeq"/>
        </authorList>
    </citation>
    <scope>IDENTIFICATION</scope>
</reference>
<feature type="repeat" description="ANK" evidence="3">
    <location>
        <begin position="77"/>
        <end position="109"/>
    </location>
</feature>
<name>A0A9U8E4Z8_BIOGL</name>
<evidence type="ECO:0000256" key="3">
    <source>
        <dbReference type="PROSITE-ProRule" id="PRU00023"/>
    </source>
</evidence>
<dbReference type="PANTHER" id="PTHR24173:SF74">
    <property type="entry name" value="ANKYRIN REPEAT DOMAIN-CONTAINING PROTEIN 16"/>
    <property type="match status" value="1"/>
</dbReference>